<keyword evidence="6" id="KW-1185">Reference proteome</keyword>
<dbReference type="Pfam" id="PF00392">
    <property type="entry name" value="GntR"/>
    <property type="match status" value="1"/>
</dbReference>
<dbReference type="InterPro" id="IPR036390">
    <property type="entry name" value="WH_DNA-bd_sf"/>
</dbReference>
<dbReference type="RefSeq" id="WP_132201379.1">
    <property type="nucleotide sequence ID" value="NZ_SMKY01000202.1"/>
</dbReference>
<dbReference type="PANTHER" id="PTHR43537:SF24">
    <property type="entry name" value="GLUCONATE OPERON TRANSCRIPTIONAL REPRESSOR"/>
    <property type="match status" value="1"/>
</dbReference>
<protein>
    <submittedName>
        <fullName evidence="5">GntR family transcriptional regulator</fullName>
    </submittedName>
</protein>
<keyword evidence="3" id="KW-0804">Transcription</keyword>
<keyword evidence="2" id="KW-0238">DNA-binding</keyword>
<dbReference type="SMART" id="SM00345">
    <property type="entry name" value="HTH_GNTR"/>
    <property type="match status" value="1"/>
</dbReference>
<keyword evidence="1" id="KW-0805">Transcription regulation</keyword>
<organism evidence="5 6">
    <name type="scientific">Actinomadura darangshiensis</name>
    <dbReference type="NCBI Taxonomy" id="705336"/>
    <lineage>
        <taxon>Bacteria</taxon>
        <taxon>Bacillati</taxon>
        <taxon>Actinomycetota</taxon>
        <taxon>Actinomycetes</taxon>
        <taxon>Streptosporangiales</taxon>
        <taxon>Thermomonosporaceae</taxon>
        <taxon>Actinomadura</taxon>
    </lineage>
</organism>
<evidence type="ECO:0000259" key="4">
    <source>
        <dbReference type="PROSITE" id="PS50949"/>
    </source>
</evidence>
<dbReference type="AlphaFoldDB" id="A0A4R5AJ28"/>
<dbReference type="InterPro" id="IPR000524">
    <property type="entry name" value="Tscrpt_reg_HTH_GntR"/>
</dbReference>
<dbReference type="Gene3D" id="1.10.10.10">
    <property type="entry name" value="Winged helix-like DNA-binding domain superfamily/Winged helix DNA-binding domain"/>
    <property type="match status" value="1"/>
</dbReference>
<proteinExistence type="predicted"/>
<dbReference type="EMBL" id="SMKY01000202">
    <property type="protein sequence ID" value="TDD72798.1"/>
    <property type="molecule type" value="Genomic_DNA"/>
</dbReference>
<reference evidence="5 6" key="1">
    <citation type="submission" date="2019-03" db="EMBL/GenBank/DDBJ databases">
        <title>Draft genome sequences of novel Actinobacteria.</title>
        <authorList>
            <person name="Sahin N."/>
            <person name="Ay H."/>
            <person name="Saygin H."/>
        </authorList>
    </citation>
    <scope>NUCLEOTIDE SEQUENCE [LARGE SCALE GENOMIC DNA]</scope>
    <source>
        <strain evidence="5 6">DSM 45941</strain>
    </source>
</reference>
<dbReference type="PRINTS" id="PR00035">
    <property type="entry name" value="HTHGNTR"/>
</dbReference>
<dbReference type="SUPFAM" id="SSF46785">
    <property type="entry name" value="Winged helix' DNA-binding domain"/>
    <property type="match status" value="1"/>
</dbReference>
<evidence type="ECO:0000313" key="6">
    <source>
        <dbReference type="Proteomes" id="UP000295578"/>
    </source>
</evidence>
<sequence length="216" mass="23485">MSGVQDVGKRGSAQDLTYAWLKRHISELPKEGGVFLSESEVAQAAGTSRTPVREALLRLETEGLLTIVPKKGAFIPPISDGEITAVMEARGLVESWCVRRVVPVEPAFLGELERILAEQEALIDDPVGFIDRDRAFHRAIVRQAGNLVLAEFYESLRERQIRMGVRAIASQENRARTVLDEHAAIVRALGDGDAGNALEAHLASTLSVLRLPGGLS</sequence>
<evidence type="ECO:0000256" key="1">
    <source>
        <dbReference type="ARBA" id="ARBA00023015"/>
    </source>
</evidence>
<dbReference type="Gene3D" id="1.20.120.530">
    <property type="entry name" value="GntR ligand-binding domain-like"/>
    <property type="match status" value="1"/>
</dbReference>
<name>A0A4R5AJ28_9ACTN</name>
<evidence type="ECO:0000256" key="3">
    <source>
        <dbReference type="ARBA" id="ARBA00023163"/>
    </source>
</evidence>
<dbReference type="SUPFAM" id="SSF48008">
    <property type="entry name" value="GntR ligand-binding domain-like"/>
    <property type="match status" value="1"/>
</dbReference>
<dbReference type="Pfam" id="PF07729">
    <property type="entry name" value="FCD"/>
    <property type="match status" value="1"/>
</dbReference>
<dbReference type="Proteomes" id="UP000295578">
    <property type="component" value="Unassembled WGS sequence"/>
</dbReference>
<dbReference type="SMART" id="SM00895">
    <property type="entry name" value="FCD"/>
    <property type="match status" value="1"/>
</dbReference>
<gene>
    <name evidence="5" type="ORF">E1293_32370</name>
</gene>
<dbReference type="GO" id="GO:0003677">
    <property type="term" value="F:DNA binding"/>
    <property type="evidence" value="ECO:0007669"/>
    <property type="project" value="UniProtKB-KW"/>
</dbReference>
<dbReference type="GO" id="GO:0003700">
    <property type="term" value="F:DNA-binding transcription factor activity"/>
    <property type="evidence" value="ECO:0007669"/>
    <property type="project" value="InterPro"/>
</dbReference>
<dbReference type="InterPro" id="IPR036388">
    <property type="entry name" value="WH-like_DNA-bd_sf"/>
</dbReference>
<dbReference type="InterPro" id="IPR008920">
    <property type="entry name" value="TF_FadR/GntR_C"/>
</dbReference>
<comment type="caution">
    <text evidence="5">The sequence shown here is derived from an EMBL/GenBank/DDBJ whole genome shotgun (WGS) entry which is preliminary data.</text>
</comment>
<feature type="domain" description="HTH gntR-type" evidence="4">
    <location>
        <begin position="11"/>
        <end position="78"/>
    </location>
</feature>
<dbReference type="PROSITE" id="PS50949">
    <property type="entry name" value="HTH_GNTR"/>
    <property type="match status" value="1"/>
</dbReference>
<evidence type="ECO:0000256" key="2">
    <source>
        <dbReference type="ARBA" id="ARBA00023125"/>
    </source>
</evidence>
<dbReference type="InterPro" id="IPR011711">
    <property type="entry name" value="GntR_C"/>
</dbReference>
<evidence type="ECO:0000313" key="5">
    <source>
        <dbReference type="EMBL" id="TDD72798.1"/>
    </source>
</evidence>
<dbReference type="PANTHER" id="PTHR43537">
    <property type="entry name" value="TRANSCRIPTIONAL REGULATOR, GNTR FAMILY"/>
    <property type="match status" value="1"/>
</dbReference>
<dbReference type="OrthoDB" id="4120783at2"/>
<accession>A0A4R5AJ28</accession>